<evidence type="ECO:0000313" key="4">
    <source>
        <dbReference type="EMBL" id="BDG61672.1"/>
    </source>
</evidence>
<evidence type="ECO:0000313" key="5">
    <source>
        <dbReference type="Proteomes" id="UP001163687"/>
    </source>
</evidence>
<proteinExistence type="predicted"/>
<name>A0AA35CM47_9FIRM</name>
<dbReference type="EMBL" id="AP025628">
    <property type="protein sequence ID" value="BDG61672.1"/>
    <property type="molecule type" value="Genomic_DNA"/>
</dbReference>
<feature type="region of interest" description="Disordered" evidence="1">
    <location>
        <begin position="266"/>
        <end position="298"/>
    </location>
</feature>
<dbReference type="KEGG" id="cmic:caldi_27620"/>
<evidence type="ECO:0000259" key="3">
    <source>
        <dbReference type="Pfam" id="PF02517"/>
    </source>
</evidence>
<dbReference type="GO" id="GO:0004175">
    <property type="term" value="F:endopeptidase activity"/>
    <property type="evidence" value="ECO:0007669"/>
    <property type="project" value="UniProtKB-ARBA"/>
</dbReference>
<keyword evidence="2" id="KW-0472">Membrane</keyword>
<dbReference type="Pfam" id="PF02517">
    <property type="entry name" value="Rce1-like"/>
    <property type="match status" value="1"/>
</dbReference>
<reference evidence="4" key="1">
    <citation type="submission" date="2022-03" db="EMBL/GenBank/DDBJ databases">
        <title>Complete genome sequence of Caldinitratiruptor microaerophilus.</title>
        <authorList>
            <person name="Mukaiyama R."/>
            <person name="Nishiyama T."/>
            <person name="Ueda K."/>
        </authorList>
    </citation>
    <scope>NUCLEOTIDE SEQUENCE</scope>
    <source>
        <strain evidence="4">JCM 16183</strain>
    </source>
</reference>
<dbReference type="AlphaFoldDB" id="A0AA35CM47"/>
<sequence length="336" mass="34209">MAHSGVRNRPGGPPSLARANAYFAAAVAAGWLTAPLQQRLGLAGVTVSQVLLFVVLPLLFSRGHAVRETFRLRPVSTEVVARSLLAGGLAWVAAQGVAAAIVLGMLAVGARPPNPYAVLLAPGTPAWVLILFMAGVPALAEEFAFRGLVLSGYRSLGPSAAWVAAGLLFGLMHMSLLRLPNLAGLGMLFAYAVQRTGSLIPAVVMHFTNNALTLGLYLAAGRPDSVPETASAAGPGALLWIVLGAATLPALRAAVRGLHGPRGVRAPAALADGGPPPSGAETDAAEPEAPVAVGPRTAAGPGPVVRGLEDWLPLLLALPLILPMMAAEVHQAFASG</sequence>
<evidence type="ECO:0000256" key="2">
    <source>
        <dbReference type="SAM" id="Phobius"/>
    </source>
</evidence>
<evidence type="ECO:0000256" key="1">
    <source>
        <dbReference type="SAM" id="MobiDB-lite"/>
    </source>
</evidence>
<feature type="transmembrane region" description="Helical" evidence="2">
    <location>
        <begin position="232"/>
        <end position="255"/>
    </location>
</feature>
<feature type="transmembrane region" description="Helical" evidence="2">
    <location>
        <begin position="199"/>
        <end position="220"/>
    </location>
</feature>
<keyword evidence="5" id="KW-1185">Reference proteome</keyword>
<keyword evidence="2" id="KW-1133">Transmembrane helix</keyword>
<dbReference type="RefSeq" id="WP_264842305.1">
    <property type="nucleotide sequence ID" value="NZ_AP025628.1"/>
</dbReference>
<accession>A0AA35CM47</accession>
<feature type="transmembrane region" description="Helical" evidence="2">
    <location>
        <begin position="80"/>
        <end position="106"/>
    </location>
</feature>
<feature type="transmembrane region" description="Helical" evidence="2">
    <location>
        <begin position="118"/>
        <end position="140"/>
    </location>
</feature>
<dbReference type="InterPro" id="IPR003675">
    <property type="entry name" value="Rce1/LyrA-like_dom"/>
</dbReference>
<organism evidence="4 5">
    <name type="scientific">Caldinitratiruptor microaerophilus</name>
    <dbReference type="NCBI Taxonomy" id="671077"/>
    <lineage>
        <taxon>Bacteria</taxon>
        <taxon>Bacillati</taxon>
        <taxon>Bacillota</taxon>
        <taxon>Clostridia</taxon>
        <taxon>Eubacteriales</taxon>
        <taxon>Symbiobacteriaceae</taxon>
        <taxon>Caldinitratiruptor</taxon>
    </lineage>
</organism>
<feature type="domain" description="CAAX prenyl protease 2/Lysostaphin resistance protein A-like" evidence="3">
    <location>
        <begin position="126"/>
        <end position="212"/>
    </location>
</feature>
<keyword evidence="2" id="KW-0812">Transmembrane</keyword>
<gene>
    <name evidence="4" type="ORF">caldi_27620</name>
</gene>
<dbReference type="GO" id="GO:0080120">
    <property type="term" value="P:CAAX-box protein maturation"/>
    <property type="evidence" value="ECO:0007669"/>
    <property type="project" value="UniProtKB-ARBA"/>
</dbReference>
<dbReference type="Proteomes" id="UP001163687">
    <property type="component" value="Chromosome"/>
</dbReference>
<feature type="transmembrane region" description="Helical" evidence="2">
    <location>
        <begin position="15"/>
        <end position="33"/>
    </location>
</feature>
<protein>
    <recommendedName>
        <fullName evidence="3">CAAX prenyl protease 2/Lysostaphin resistance protein A-like domain-containing protein</fullName>
    </recommendedName>
</protein>
<feature type="transmembrane region" description="Helical" evidence="2">
    <location>
        <begin position="160"/>
        <end position="179"/>
    </location>
</feature>
<feature type="transmembrane region" description="Helical" evidence="2">
    <location>
        <begin position="40"/>
        <end position="60"/>
    </location>
</feature>